<evidence type="ECO:0000313" key="1">
    <source>
        <dbReference type="EMBL" id="MEJ5862648.1"/>
    </source>
</evidence>
<dbReference type="Proteomes" id="UP001380290">
    <property type="component" value="Unassembled WGS sequence"/>
</dbReference>
<gene>
    <name evidence="1" type="ORF">V7S98_05355</name>
</gene>
<name>A0ABU8QPS0_9PSED</name>
<reference evidence="1 2" key="1">
    <citation type="submission" date="2024-02" db="EMBL/GenBank/DDBJ databases">
        <title>Identification of pathogenicity and growth-promoting function of Pseudomonas putida variant.</title>
        <authorList>
            <person name="Sun J."/>
        </authorList>
    </citation>
    <scope>NUCLEOTIDE SEQUENCE [LARGE SCALE GENOMIC DNA]</scope>
    <source>
        <strain evidence="1 2">A03</strain>
    </source>
</reference>
<dbReference type="RefSeq" id="WP_339598508.1">
    <property type="nucleotide sequence ID" value="NZ_JBBHLC010000008.1"/>
</dbReference>
<dbReference type="EMBL" id="JBBHLC010000008">
    <property type="protein sequence ID" value="MEJ5862648.1"/>
    <property type="molecule type" value="Genomic_DNA"/>
</dbReference>
<proteinExistence type="predicted"/>
<organism evidence="1 2">
    <name type="scientific">Pseudomonas farsensis</name>
    <dbReference type="NCBI Taxonomy" id="2745492"/>
    <lineage>
        <taxon>Bacteria</taxon>
        <taxon>Pseudomonadati</taxon>
        <taxon>Pseudomonadota</taxon>
        <taxon>Gammaproteobacteria</taxon>
        <taxon>Pseudomonadales</taxon>
        <taxon>Pseudomonadaceae</taxon>
        <taxon>Pseudomonas</taxon>
    </lineage>
</organism>
<accession>A0ABU8QPS0</accession>
<sequence length="130" mass="14890">MSNRWMDLVCSVDLQPTLEKVQDDRVLGFAEYSLLRDSADAKMYQLMASVRRQLGTEQGVQFDGEDALVHLQEACVRMAHLLQTSCLALRRLKLQQQEQRLAREALEHQMAYVQACLRRSLDSFTSPGMT</sequence>
<protein>
    <submittedName>
        <fullName evidence="1">Uncharacterized protein</fullName>
    </submittedName>
</protein>
<evidence type="ECO:0000313" key="2">
    <source>
        <dbReference type="Proteomes" id="UP001380290"/>
    </source>
</evidence>
<keyword evidence="2" id="KW-1185">Reference proteome</keyword>
<comment type="caution">
    <text evidence="1">The sequence shown here is derived from an EMBL/GenBank/DDBJ whole genome shotgun (WGS) entry which is preliminary data.</text>
</comment>